<feature type="compositionally biased region" description="Acidic residues" evidence="1">
    <location>
        <begin position="108"/>
        <end position="124"/>
    </location>
</feature>
<feature type="region of interest" description="Disordered" evidence="1">
    <location>
        <begin position="108"/>
        <end position="146"/>
    </location>
</feature>
<keyword evidence="3" id="KW-1185">Reference proteome</keyword>
<evidence type="ECO:0000313" key="2">
    <source>
        <dbReference type="EMBL" id="KAF6222065.1"/>
    </source>
</evidence>
<gene>
    <name evidence="2" type="ORF">HO133_001151</name>
</gene>
<name>A0A8H6FBA3_9LECA</name>
<comment type="caution">
    <text evidence="2">The sequence shown here is derived from an EMBL/GenBank/DDBJ whole genome shotgun (WGS) entry which is preliminary data.</text>
</comment>
<evidence type="ECO:0000256" key="1">
    <source>
        <dbReference type="SAM" id="MobiDB-lite"/>
    </source>
</evidence>
<dbReference type="AlphaFoldDB" id="A0A8H6FBA3"/>
<dbReference type="GeneID" id="59329567"/>
<dbReference type="InterPro" id="IPR013877">
    <property type="entry name" value="YAP-bd/ALF4/Glomulin"/>
</dbReference>
<dbReference type="RefSeq" id="XP_037151500.1">
    <property type="nucleotide sequence ID" value="XM_037292081.1"/>
</dbReference>
<reference evidence="2 3" key="1">
    <citation type="journal article" date="2020" name="Genomics">
        <title>Complete, high-quality genomes from long-read metagenomic sequencing of two wolf lichen thalli reveals enigmatic genome architecture.</title>
        <authorList>
            <person name="McKenzie S.K."/>
            <person name="Walston R.F."/>
            <person name="Allen J.L."/>
        </authorList>
    </citation>
    <scope>NUCLEOTIDE SEQUENCE [LARGE SCALE GENOMIC DNA]</scope>
    <source>
        <strain evidence="2">WasteWater1</strain>
    </source>
</reference>
<dbReference type="Proteomes" id="UP000593566">
    <property type="component" value="Unassembled WGS sequence"/>
</dbReference>
<organism evidence="2 3">
    <name type="scientific">Letharia lupina</name>
    <dbReference type="NCBI Taxonomy" id="560253"/>
    <lineage>
        <taxon>Eukaryota</taxon>
        <taxon>Fungi</taxon>
        <taxon>Dikarya</taxon>
        <taxon>Ascomycota</taxon>
        <taxon>Pezizomycotina</taxon>
        <taxon>Lecanoromycetes</taxon>
        <taxon>OSLEUM clade</taxon>
        <taxon>Lecanoromycetidae</taxon>
        <taxon>Lecanorales</taxon>
        <taxon>Lecanorineae</taxon>
        <taxon>Parmeliaceae</taxon>
        <taxon>Letharia</taxon>
    </lineage>
</organism>
<evidence type="ECO:0008006" key="4">
    <source>
        <dbReference type="Google" id="ProtNLM"/>
    </source>
</evidence>
<proteinExistence type="predicted"/>
<dbReference type="GO" id="GO:0034599">
    <property type="term" value="P:cellular response to oxidative stress"/>
    <property type="evidence" value="ECO:0007669"/>
    <property type="project" value="InterPro"/>
</dbReference>
<dbReference type="Pfam" id="PF08568">
    <property type="entry name" value="Kinetochor_Ybp2"/>
    <property type="match status" value="1"/>
</dbReference>
<protein>
    <recommendedName>
        <fullName evidence="4">DUF1760-domain-containing protein</fullName>
    </recommendedName>
</protein>
<evidence type="ECO:0000313" key="3">
    <source>
        <dbReference type="Proteomes" id="UP000593566"/>
    </source>
</evidence>
<feature type="compositionally biased region" description="Acidic residues" evidence="1">
    <location>
        <begin position="133"/>
        <end position="145"/>
    </location>
</feature>
<dbReference type="PANTHER" id="PTHR28020">
    <property type="entry name" value="YAP1-BINDING PROTEIN 1-RELATED"/>
    <property type="match status" value="1"/>
</dbReference>
<dbReference type="PANTHER" id="PTHR28020:SF1">
    <property type="entry name" value="YAP1-BINDING PROTEIN 1-RELATED"/>
    <property type="match status" value="1"/>
</dbReference>
<sequence length="684" mass="74750">MLTSSFSKLNAPFFKMADSENPLLKALPPETDYLSYLTILEYNLTAEQLPTLHDILQDTTLTANIGWDLVHLLLPLLPASQQCIQDVARLGNPREVVLKVTELLEAFGEEEEAEGEEESEDIEELEKLKEPGVSEDDAHEDDVQDGENVAAKFTTSEGPSRPPSKGVKFTALLEMLSVLHPRIKTKYPSRFLSTSLQAILPAYSQVARTTEATEAVLGFIKALSGTRRPKLPPRKSSVMIPTQATPVSAPDPEGQDEALGVDEKGLQSRLLQSFLTYVTEAYMSSTALDEDVPGLAWSSRYQEELHPEKIIPGRRTYGSLFAEEEHLHERDTITGHILSLARDLKLGAEELLSTITKPDELDLDEEQELPSSASDVPLSKTGSIYILATMAASSTLFDAPASLPSLSLVPDFAGILASSLGDSATGSTGAESEPLIDAVLFLGFLIIGSQPNVAAGADNDHVFNNVLQRLSLLSANMPSPVLRYHAHLLTSTILHLNPSEDSRLAFIRDTLEHCPFENLKASAIGWLKDEILAAEKAERSKDEPDAEDSIFATSAALNSLAPFIFPNPEKLMEGQSITGSYATFQAHQPFYLAVLNLLYLLLTSTTLSSRLQMAEVAKQNELPRFLDSLLQAAKKFQSSLSNDELEYGDEQGRNDGFLVMELMEMAVGQAQHALSKVGMKDLEA</sequence>
<dbReference type="EMBL" id="JACCJB010000012">
    <property type="protein sequence ID" value="KAF6222065.1"/>
    <property type="molecule type" value="Genomic_DNA"/>
</dbReference>
<accession>A0A8H6FBA3</accession>
<dbReference type="GO" id="GO:0005737">
    <property type="term" value="C:cytoplasm"/>
    <property type="evidence" value="ECO:0007669"/>
    <property type="project" value="TreeGrafter"/>
</dbReference>
<dbReference type="InterPro" id="IPR040347">
    <property type="entry name" value="YBP1/2"/>
</dbReference>